<dbReference type="InterPro" id="IPR043129">
    <property type="entry name" value="ATPase_NBD"/>
</dbReference>
<accession>A0A3A4KKN6</accession>
<dbReference type="PANTHER" id="PTHR18964">
    <property type="entry name" value="ROK (REPRESSOR, ORF, KINASE) FAMILY"/>
    <property type="match status" value="1"/>
</dbReference>
<evidence type="ECO:0000313" key="4">
    <source>
        <dbReference type="Proteomes" id="UP000266677"/>
    </source>
</evidence>
<dbReference type="Proteomes" id="UP000266677">
    <property type="component" value="Unassembled WGS sequence"/>
</dbReference>
<dbReference type="PANTHER" id="PTHR18964:SF149">
    <property type="entry name" value="BIFUNCTIONAL UDP-N-ACETYLGLUCOSAMINE 2-EPIMERASE_N-ACETYLMANNOSAMINE KINASE"/>
    <property type="match status" value="1"/>
</dbReference>
<comment type="caution">
    <text evidence="3">The sequence shown here is derived from an EMBL/GenBank/DDBJ whole genome shotgun (WGS) entry which is preliminary data.</text>
</comment>
<evidence type="ECO:0000256" key="1">
    <source>
        <dbReference type="ARBA" id="ARBA00006479"/>
    </source>
</evidence>
<feature type="region of interest" description="Disordered" evidence="2">
    <location>
        <begin position="98"/>
        <end position="209"/>
    </location>
</feature>
<dbReference type="SUPFAM" id="SSF53067">
    <property type="entry name" value="Actin-like ATPase domain"/>
    <property type="match status" value="1"/>
</dbReference>
<feature type="region of interest" description="Disordered" evidence="2">
    <location>
        <begin position="32"/>
        <end position="74"/>
    </location>
</feature>
<evidence type="ECO:0000313" key="3">
    <source>
        <dbReference type="EMBL" id="RJO77234.1"/>
    </source>
</evidence>
<feature type="compositionally biased region" description="Basic residues" evidence="2">
    <location>
        <begin position="147"/>
        <end position="157"/>
    </location>
</feature>
<dbReference type="InterPro" id="IPR000600">
    <property type="entry name" value="ROK"/>
</dbReference>
<feature type="compositionally biased region" description="Basic residues" evidence="2">
    <location>
        <begin position="52"/>
        <end position="63"/>
    </location>
</feature>
<protein>
    <submittedName>
        <fullName evidence="3">ROK family protein</fullName>
    </submittedName>
</protein>
<dbReference type="Gene3D" id="3.30.420.40">
    <property type="match status" value="2"/>
</dbReference>
<proteinExistence type="inferred from homology"/>
<dbReference type="CDD" id="cd23763">
    <property type="entry name" value="ASKHA_ATPase_ROK"/>
    <property type="match status" value="1"/>
</dbReference>
<gene>
    <name evidence="3" type="ORF">D5S18_11050</name>
</gene>
<organism evidence="3 4">
    <name type="scientific">Nocardia panacis</name>
    <dbReference type="NCBI Taxonomy" id="2340916"/>
    <lineage>
        <taxon>Bacteria</taxon>
        <taxon>Bacillati</taxon>
        <taxon>Actinomycetota</taxon>
        <taxon>Actinomycetes</taxon>
        <taxon>Mycobacteriales</taxon>
        <taxon>Nocardiaceae</taxon>
        <taxon>Nocardia</taxon>
    </lineage>
</organism>
<reference evidence="3 4" key="1">
    <citation type="submission" date="2018-09" db="EMBL/GenBank/DDBJ databases">
        <title>YIM PH21274 draft genome.</title>
        <authorList>
            <person name="Miao C."/>
        </authorList>
    </citation>
    <scope>NUCLEOTIDE SEQUENCE [LARGE SCALE GENOMIC DNA]</scope>
    <source>
        <strain evidence="3 4">YIM PH 21724</strain>
    </source>
</reference>
<dbReference type="EMBL" id="QZFU01000016">
    <property type="protein sequence ID" value="RJO77234.1"/>
    <property type="molecule type" value="Genomic_DNA"/>
</dbReference>
<name>A0A3A4KKN6_9NOCA</name>
<evidence type="ECO:0000256" key="2">
    <source>
        <dbReference type="SAM" id="MobiDB-lite"/>
    </source>
</evidence>
<feature type="compositionally biased region" description="Basic residues" evidence="2">
    <location>
        <begin position="177"/>
        <end position="205"/>
    </location>
</feature>
<keyword evidence="4" id="KW-1185">Reference proteome</keyword>
<dbReference type="Pfam" id="PF00480">
    <property type="entry name" value="ROK"/>
    <property type="match status" value="1"/>
</dbReference>
<feature type="compositionally biased region" description="Basic residues" evidence="2">
    <location>
        <begin position="113"/>
        <end position="140"/>
    </location>
</feature>
<comment type="similarity">
    <text evidence="1">Belongs to the ROK (NagC/XylR) family.</text>
</comment>
<sequence>MVSSAPICCTTASPRWSTWRISGCSCKCRWPPGPSRSESGGPSGVWPSNRWPPRRPGRRRSAHHERAVAVRPPARQRACLARGVGQGQRTLQTHRVGGAFGVGGVRPGAPGRLARRTPRTDHRHLRRERARRGRRRNRHRPQLDSARHRRPTGRVHRAQAGAQHRALGDRAGAASAHPRRQGRLGRRNRLGKRRLHRHRKSRRAQLRTGQLDYAPNLPGWGRAGLVEHLRAALAVDTAIENDINLAAVGELTRGAGTGLRDFVLISIGTGVGMGIVINGELYVGAGGAAGEVSFLPAVDADTTPDAAARGMTETVAAAAGIAHTAGLAGLQTGSVEEIFAAAAAGAPTARAVVAAEGRRIGALITAVTAILDPELIVLGGGIGHNLEPLEAAIADRMVELGPLRPRIVASALGADGVLVGAVSRALDTARTRLFERRAP</sequence>
<dbReference type="AlphaFoldDB" id="A0A3A4KKN6"/>